<dbReference type="Proteomes" id="UP000232003">
    <property type="component" value="Plasmid pNFSY08"/>
</dbReference>
<geneLocation type="plasmid" evidence="2">
    <name>pNFSY08</name>
</geneLocation>
<organism evidence="2 3">
    <name type="scientific">Nostoc flagelliforme CCNUN1</name>
    <dbReference type="NCBI Taxonomy" id="2038116"/>
    <lineage>
        <taxon>Bacteria</taxon>
        <taxon>Bacillati</taxon>
        <taxon>Cyanobacteriota</taxon>
        <taxon>Cyanophyceae</taxon>
        <taxon>Nostocales</taxon>
        <taxon>Nostocaceae</taxon>
        <taxon>Nostoc</taxon>
    </lineage>
</organism>
<evidence type="ECO:0000313" key="2">
    <source>
        <dbReference type="EMBL" id="AUB44804.1"/>
    </source>
</evidence>
<dbReference type="KEGG" id="nfl:COO91_10486"/>
<sequence length="58" mass="6618">MSLKISPVKYAESITLKASFLCPKTALNSKLRTEVTEKIDLGNKRLWQISLEPWVMIP</sequence>
<name>A0A2K8TAT5_9NOSO</name>
<evidence type="ECO:0000313" key="1">
    <source>
        <dbReference type="EMBL" id="AUB44263.1"/>
    </source>
</evidence>
<dbReference type="EMBL" id="CP024793">
    <property type="protein sequence ID" value="AUB44263.1"/>
    <property type="molecule type" value="Genomic_DNA"/>
</dbReference>
<gene>
    <name evidence="1" type="ORF">COO91_10486</name>
    <name evidence="2" type="ORF">COO91_11051</name>
</gene>
<keyword evidence="3" id="KW-1185">Reference proteome</keyword>
<geneLocation type="plasmid" evidence="3">
    <name>pnfsy08</name>
</geneLocation>
<dbReference type="EMBL" id="CP024793">
    <property type="protein sequence ID" value="AUB44804.1"/>
    <property type="molecule type" value="Genomic_DNA"/>
</dbReference>
<dbReference type="AlphaFoldDB" id="A0A2K8TAT5"/>
<proteinExistence type="predicted"/>
<keyword evidence="2" id="KW-0614">Plasmid</keyword>
<evidence type="ECO:0000313" key="3">
    <source>
        <dbReference type="Proteomes" id="UP000232003"/>
    </source>
</evidence>
<reference evidence="2 3" key="1">
    <citation type="submission" date="2017-11" db="EMBL/GenBank/DDBJ databases">
        <title>Complete genome of a free-living desiccation-tolerant cyanobacterium and its photosynthetic adaptation to extreme terrestrial habitat.</title>
        <authorList>
            <person name="Shang J."/>
        </authorList>
    </citation>
    <scope>NUCLEOTIDE SEQUENCE [LARGE SCALE GENOMIC DNA]</scope>
    <source>
        <strain evidence="2 3">CCNUN1</strain>
        <plasmid evidence="3">pnfsy08</plasmid>
        <plasmid evidence="2">pNFSY08</plasmid>
    </source>
</reference>
<protein>
    <submittedName>
        <fullName evidence="2">Uncharacterized protein</fullName>
    </submittedName>
</protein>
<accession>A0A2K8TAT5</accession>
<dbReference type="KEGG" id="nfl:COO91_11051"/>